<reference evidence="3" key="1">
    <citation type="submission" date="2023-04" db="EMBL/GenBank/DDBJ databases">
        <title>Black Yeasts Isolated from many extreme environments.</title>
        <authorList>
            <person name="Coleine C."/>
            <person name="Stajich J.E."/>
            <person name="Selbmann L."/>
        </authorList>
    </citation>
    <scope>NUCLEOTIDE SEQUENCE</scope>
    <source>
        <strain evidence="3">CCFEE 5312</strain>
    </source>
</reference>
<feature type="domain" description="Aminotransferase class V" evidence="2">
    <location>
        <begin position="41"/>
        <end position="306"/>
    </location>
</feature>
<dbReference type="AlphaFoldDB" id="A0AAJ0DJZ6"/>
<sequence length="401" mass="45397">MTVDRQVGSYGTYPLSVRSVFRDYQERAEARPDHFVRYEYRTGLLDKSRAAIADYIGAPDDSCVLVPNATTGIETVLRNLVFEPGDVVVVFNDLYPAFANTLDYLSRTATGLEVYKIAYKLPVSDHYICERFENVVKDLKAQHKHPKLALLDTISSFPGVRMPFERLIALCKTSNILSLVDGAHSVGQISLNLRQLDPDFFVSNLHKWLHVPRGCSVLYVPDRNQGLLRTTLPTGFFYGEAFVKNFSDTGTMDTTPYLCVPAALKWRERIQWGDKQGDEAIKGYIQNLAREGGAIVAKILRTYVLENQDKTLGQCSLTNIALPLDQSAITGGDDGKVGAVSQWMMQTMIEEYETAVLIYTYDRKWWVRLSGQVYLTMDDFEYAGQKLKEMCGRVVDMEWEQ</sequence>
<dbReference type="EMBL" id="JAWDJX010000008">
    <property type="protein sequence ID" value="KAK3055573.1"/>
    <property type="molecule type" value="Genomic_DNA"/>
</dbReference>
<comment type="caution">
    <text evidence="3">The sequence shown here is derived from an EMBL/GenBank/DDBJ whole genome shotgun (WGS) entry which is preliminary data.</text>
</comment>
<keyword evidence="4" id="KW-1185">Reference proteome</keyword>
<keyword evidence="1" id="KW-0663">Pyridoxal phosphate</keyword>
<dbReference type="InterPro" id="IPR015424">
    <property type="entry name" value="PyrdxlP-dep_Trfase"/>
</dbReference>
<proteinExistence type="predicted"/>
<name>A0AAJ0DJZ6_9PEZI</name>
<dbReference type="InterPro" id="IPR015421">
    <property type="entry name" value="PyrdxlP-dep_Trfase_major"/>
</dbReference>
<evidence type="ECO:0000313" key="4">
    <source>
        <dbReference type="Proteomes" id="UP001271007"/>
    </source>
</evidence>
<gene>
    <name evidence="3" type="ORF">LTR09_003493</name>
</gene>
<accession>A0AAJ0DJZ6</accession>
<dbReference type="Proteomes" id="UP001271007">
    <property type="component" value="Unassembled WGS sequence"/>
</dbReference>
<dbReference type="Pfam" id="PF00266">
    <property type="entry name" value="Aminotran_5"/>
    <property type="match status" value="1"/>
</dbReference>
<dbReference type="PANTHER" id="PTHR43092:SF2">
    <property type="entry name" value="HERCYNYLCYSTEINE SULFOXIDE LYASE"/>
    <property type="match status" value="1"/>
</dbReference>
<dbReference type="PANTHER" id="PTHR43092">
    <property type="entry name" value="L-CYSTEINE DESULFHYDRASE"/>
    <property type="match status" value="1"/>
</dbReference>
<evidence type="ECO:0000256" key="1">
    <source>
        <dbReference type="ARBA" id="ARBA00022898"/>
    </source>
</evidence>
<dbReference type="Gene3D" id="3.40.640.10">
    <property type="entry name" value="Type I PLP-dependent aspartate aminotransferase-like (Major domain)"/>
    <property type="match status" value="1"/>
</dbReference>
<organism evidence="3 4">
    <name type="scientific">Extremus antarcticus</name>
    <dbReference type="NCBI Taxonomy" id="702011"/>
    <lineage>
        <taxon>Eukaryota</taxon>
        <taxon>Fungi</taxon>
        <taxon>Dikarya</taxon>
        <taxon>Ascomycota</taxon>
        <taxon>Pezizomycotina</taxon>
        <taxon>Dothideomycetes</taxon>
        <taxon>Dothideomycetidae</taxon>
        <taxon>Mycosphaerellales</taxon>
        <taxon>Extremaceae</taxon>
        <taxon>Extremus</taxon>
    </lineage>
</organism>
<dbReference type="InterPro" id="IPR000192">
    <property type="entry name" value="Aminotrans_V_dom"/>
</dbReference>
<protein>
    <recommendedName>
        <fullName evidence="2">Aminotransferase class V domain-containing protein</fullName>
    </recommendedName>
</protein>
<evidence type="ECO:0000259" key="2">
    <source>
        <dbReference type="Pfam" id="PF00266"/>
    </source>
</evidence>
<evidence type="ECO:0000313" key="3">
    <source>
        <dbReference type="EMBL" id="KAK3055573.1"/>
    </source>
</evidence>
<dbReference type="SUPFAM" id="SSF53383">
    <property type="entry name" value="PLP-dependent transferases"/>
    <property type="match status" value="1"/>
</dbReference>